<gene>
    <name evidence="1" type="ORF">DMW51_05510</name>
</gene>
<evidence type="ECO:0000313" key="1">
    <source>
        <dbReference type="EMBL" id="PYA72412.1"/>
    </source>
</evidence>
<dbReference type="EMBL" id="QJQB01000114">
    <property type="protein sequence ID" value="PYA72412.1"/>
    <property type="molecule type" value="Genomic_DNA"/>
</dbReference>
<dbReference type="Pfam" id="PF06755">
    <property type="entry name" value="CbtA_toxin"/>
    <property type="match status" value="1"/>
</dbReference>
<evidence type="ECO:0000313" key="2">
    <source>
        <dbReference type="Proteomes" id="UP000247823"/>
    </source>
</evidence>
<protein>
    <submittedName>
        <fullName evidence="1">Uncharacterized protein</fullName>
    </submittedName>
</protein>
<reference evidence="1" key="2">
    <citation type="submission" date="2018-06" db="EMBL/GenBank/DDBJ databases">
        <authorList>
            <person name="Martins R.C."/>
            <person name="Perdigao-Neto L.V."/>
            <person name="Costa S.F."/>
            <person name="Levin A.S.S."/>
        </authorList>
    </citation>
    <scope>NUCLEOTIDE SEQUENCE</scope>
    <source>
        <strain evidence="1">1283</strain>
    </source>
</reference>
<proteinExistence type="predicted"/>
<reference evidence="1" key="1">
    <citation type="submission" date="2018-06" db="EMBL/GenBank/DDBJ databases">
        <title>Serratia marcescens genome sequencing and assembly.</title>
        <authorList>
            <person name="Martins R.C.R."/>
            <person name="Perdigao-Neto L.V."/>
            <person name="Costa S.F."/>
            <person name="Levin A.S.S."/>
        </authorList>
    </citation>
    <scope>NUCLEOTIDE SEQUENCE</scope>
    <source>
        <strain evidence="1">1283</strain>
    </source>
</reference>
<dbReference type="InterPro" id="IPR009610">
    <property type="entry name" value="CbtA_toxin"/>
</dbReference>
<name>A0ABX5NGU4_SERMA</name>
<sequence>MVDTAFQGGEHSIRETINDLVEEHCLLRIDRNLRPWMEHSAYLSAGDILRAYRAIGLSLQKS</sequence>
<accession>A0ABX5NGU4</accession>
<organism evidence="1 2">
    <name type="scientific">Serratia marcescens</name>
    <dbReference type="NCBI Taxonomy" id="615"/>
    <lineage>
        <taxon>Bacteria</taxon>
        <taxon>Pseudomonadati</taxon>
        <taxon>Pseudomonadota</taxon>
        <taxon>Gammaproteobacteria</taxon>
        <taxon>Enterobacterales</taxon>
        <taxon>Yersiniaceae</taxon>
        <taxon>Serratia</taxon>
    </lineage>
</organism>
<dbReference type="RefSeq" id="WP_110593612.1">
    <property type="nucleotide sequence ID" value="NZ_CADDTT010000028.1"/>
</dbReference>
<dbReference type="Proteomes" id="UP000247823">
    <property type="component" value="Unassembled WGS sequence"/>
</dbReference>
<comment type="caution">
    <text evidence="1">The sequence shown here is derived from an EMBL/GenBank/DDBJ whole genome shotgun (WGS) entry which is preliminary data.</text>
</comment>
<keyword evidence="2" id="KW-1185">Reference proteome</keyword>